<keyword evidence="3 4" id="KW-0012">Acyltransferase</keyword>
<dbReference type="PROSITE" id="PS51186">
    <property type="entry name" value="GNAT"/>
    <property type="match status" value="2"/>
</dbReference>
<feature type="binding site" evidence="4">
    <location>
        <begin position="276"/>
        <end position="282"/>
    </location>
    <ligand>
        <name>acetyl-CoA</name>
        <dbReference type="ChEBI" id="CHEBI:57288"/>
        <label>2</label>
    </ligand>
</feature>
<dbReference type="OrthoDB" id="3208058at2"/>
<dbReference type="RefSeq" id="WP_058943021.1">
    <property type="nucleotide sequence ID" value="NZ_LNSV01000040.1"/>
</dbReference>
<feature type="binding site" evidence="4">
    <location>
        <position position="265"/>
    </location>
    <ligand>
        <name>1D-myo-inositol 2-(L-cysteinylamino)-2-deoxy-alpha-D-glucopyranoside</name>
        <dbReference type="ChEBI" id="CHEBI:58887"/>
    </ligand>
</feature>
<dbReference type="SUPFAM" id="SSF55729">
    <property type="entry name" value="Acyl-CoA N-acyltransferases (Nat)"/>
    <property type="match status" value="1"/>
</dbReference>
<dbReference type="STRING" id="936756.ATE80_16790"/>
<dbReference type="CDD" id="cd04301">
    <property type="entry name" value="NAT_SF"/>
    <property type="match status" value="1"/>
</dbReference>
<comment type="caution">
    <text evidence="6">The sequence shown here is derived from an EMBL/GenBank/DDBJ whole genome shotgun (WGS) entry which is preliminary data.</text>
</comment>
<dbReference type="GO" id="GO:0010125">
    <property type="term" value="P:mycothiol biosynthetic process"/>
    <property type="evidence" value="ECO:0007669"/>
    <property type="project" value="UniProtKB-UniRule"/>
</dbReference>
<feature type="domain" description="N-acetyltransferase" evidence="5">
    <location>
        <begin position="188"/>
        <end position="333"/>
    </location>
</feature>
<evidence type="ECO:0000256" key="2">
    <source>
        <dbReference type="ARBA" id="ARBA00022737"/>
    </source>
</evidence>
<dbReference type="InterPro" id="IPR000182">
    <property type="entry name" value="GNAT_dom"/>
</dbReference>
<evidence type="ECO:0000259" key="5">
    <source>
        <dbReference type="PROSITE" id="PS51186"/>
    </source>
</evidence>
<reference evidence="6 7" key="1">
    <citation type="submission" date="2015-11" db="EMBL/GenBank/DDBJ databases">
        <title>Genome-wide analysis reveals the secondary metabolome in Streptomyces kanasensis ZX01.</title>
        <authorList>
            <person name="Zhang G."/>
            <person name="Han L."/>
            <person name="Feng J."/>
            <person name="Zhang X."/>
        </authorList>
    </citation>
    <scope>NUCLEOTIDE SEQUENCE [LARGE SCALE GENOMIC DNA]</scope>
    <source>
        <strain evidence="6 7">ZX01</strain>
    </source>
</reference>
<gene>
    <name evidence="4" type="primary">mshD</name>
    <name evidence="6" type="ORF">ATE80_16790</name>
</gene>
<dbReference type="Proteomes" id="UP000054011">
    <property type="component" value="Unassembled WGS sequence"/>
</dbReference>
<name>A0A117IW46_9ACTN</name>
<dbReference type="PANTHER" id="PTHR43877">
    <property type="entry name" value="AMINOALKYLPHOSPHONATE N-ACETYLTRANSFERASE-RELATED-RELATED"/>
    <property type="match status" value="1"/>
</dbReference>
<organism evidence="6 7">
    <name type="scientific">Streptomyces kanasensis</name>
    <dbReference type="NCBI Taxonomy" id="936756"/>
    <lineage>
        <taxon>Bacteria</taxon>
        <taxon>Bacillati</taxon>
        <taxon>Actinomycetota</taxon>
        <taxon>Actinomycetes</taxon>
        <taxon>Kitasatosporales</taxon>
        <taxon>Streptomycetaceae</taxon>
        <taxon>Streptomyces</taxon>
    </lineage>
</organism>
<feature type="domain" description="N-acetyltransferase" evidence="5">
    <location>
        <begin position="17"/>
        <end position="180"/>
    </location>
</feature>
<dbReference type="EMBL" id="LNSV01000040">
    <property type="protein sequence ID" value="KUH37702.1"/>
    <property type="molecule type" value="Genomic_DNA"/>
</dbReference>
<feature type="binding site" evidence="4">
    <location>
        <position position="256"/>
    </location>
    <ligand>
        <name>1D-myo-inositol 2-(L-cysteinylamino)-2-deoxy-alpha-D-glucopyranoside</name>
        <dbReference type="ChEBI" id="CHEBI:58887"/>
    </ligand>
</feature>
<feature type="binding site" evidence="4">
    <location>
        <position position="303"/>
    </location>
    <ligand>
        <name>1D-myo-inositol 2-(L-cysteinylamino)-2-deoxy-alpha-D-glucopyranoside</name>
        <dbReference type="ChEBI" id="CHEBI:58887"/>
    </ligand>
</feature>
<dbReference type="Pfam" id="PF00583">
    <property type="entry name" value="Acetyltransf_1"/>
    <property type="match status" value="2"/>
</dbReference>
<dbReference type="InterPro" id="IPR017813">
    <property type="entry name" value="Mycothiol_AcTrfase"/>
</dbReference>
<dbReference type="Gene3D" id="3.40.630.30">
    <property type="match status" value="1"/>
</dbReference>
<sequence length="333" mass="35837">MTTDVRATAPESGRRIEIFDELTPEQAQDVLDLLADAARTDGVQAVSEQGRLQLKAFTRADAADGGGQRGDGGGQQADGRREGVRHLLLFFADRLAGYAQLEDTDPVEAPAAELVVDPAQRGRGHGRALGSALLAESGKRLRVWAHGGKPAARHLAQVLGLTLFRELRQLRRPLAPLDVPEPTLPPGVTVRTYVPGRDDAAWLALNAAAFAHHPEQGALTQRDLDDRKGEPWFDPKGFFLAERASDGALVGFHWTKVHADERLGEVYVLGISPDAQGGGLGKALTGIGLRHLAAEGLPTAMLYVDADNPAALRVYEGMGFTTHEVDLMYRTET</sequence>
<dbReference type="AlphaFoldDB" id="A0A117IW46"/>
<evidence type="ECO:0000313" key="7">
    <source>
        <dbReference type="Proteomes" id="UP000054011"/>
    </source>
</evidence>
<evidence type="ECO:0000256" key="4">
    <source>
        <dbReference type="HAMAP-Rule" id="MF_01698"/>
    </source>
</evidence>
<comment type="caution">
    <text evidence="4">Lacks conserved residue(s) required for the propagation of feature annotation.</text>
</comment>
<dbReference type="NCBIfam" id="TIGR03448">
    <property type="entry name" value="mycothiol_MshD"/>
    <property type="match status" value="1"/>
</dbReference>
<keyword evidence="2 4" id="KW-0677">Repeat</keyword>
<feature type="binding site" evidence="4">
    <location>
        <begin position="269"/>
        <end position="271"/>
    </location>
    <ligand>
        <name>acetyl-CoA</name>
        <dbReference type="ChEBI" id="CHEBI:57288"/>
        <label>2</label>
    </ligand>
</feature>
<dbReference type="HAMAP" id="MF_01698">
    <property type="entry name" value="MshD"/>
    <property type="match status" value="1"/>
</dbReference>
<evidence type="ECO:0000256" key="1">
    <source>
        <dbReference type="ARBA" id="ARBA00022679"/>
    </source>
</evidence>
<evidence type="ECO:0000313" key="6">
    <source>
        <dbReference type="EMBL" id="KUH37702.1"/>
    </source>
</evidence>
<comment type="function">
    <text evidence="4">Catalyzes the transfer of acetyl from acetyl-CoA to desacetylmycothiol (Cys-GlcN-Ins) to form mycothiol.</text>
</comment>
<feature type="binding site" evidence="4">
    <location>
        <position position="48"/>
    </location>
    <ligand>
        <name>1D-myo-inositol 2-(L-cysteinylamino)-2-deoxy-alpha-D-glucopyranoside</name>
        <dbReference type="ChEBI" id="CHEBI:58887"/>
    </ligand>
</feature>
<dbReference type="PIRSF" id="PIRSF021524">
    <property type="entry name" value="MSH_acetyltransferase"/>
    <property type="match status" value="1"/>
</dbReference>
<keyword evidence="1 4" id="KW-0808">Transferase</keyword>
<evidence type="ECO:0000256" key="3">
    <source>
        <dbReference type="ARBA" id="ARBA00023315"/>
    </source>
</evidence>
<accession>A0A117IW46</accession>
<proteinExistence type="inferred from homology"/>
<comment type="subunit">
    <text evidence="4">Monomer.</text>
</comment>
<comment type="catalytic activity">
    <reaction evidence="4">
        <text>1D-myo-inositol 2-(L-cysteinylamino)-2-deoxy-alpha-D-glucopyranoside + acetyl-CoA = mycothiol + CoA + H(+)</text>
        <dbReference type="Rhea" id="RHEA:26172"/>
        <dbReference type="ChEBI" id="CHEBI:15378"/>
        <dbReference type="ChEBI" id="CHEBI:16768"/>
        <dbReference type="ChEBI" id="CHEBI:57287"/>
        <dbReference type="ChEBI" id="CHEBI:57288"/>
        <dbReference type="ChEBI" id="CHEBI:58887"/>
        <dbReference type="EC" id="2.3.1.189"/>
    </reaction>
</comment>
<dbReference type="GO" id="GO:0035447">
    <property type="term" value="F:mycothiol synthase activity"/>
    <property type="evidence" value="ECO:0007669"/>
    <property type="project" value="UniProtKB-UniRule"/>
</dbReference>
<dbReference type="EC" id="2.3.1.189" evidence="4"/>
<protein>
    <recommendedName>
        <fullName evidence="4">Mycothiol acetyltransferase</fullName>
        <shortName evidence="4">MSH acetyltransferase</shortName>
        <ecNumber evidence="4">2.3.1.189</ecNumber>
    </recommendedName>
    <alternativeName>
        <fullName evidence="4">Mycothiol synthase</fullName>
    </alternativeName>
</protein>
<dbReference type="InterPro" id="IPR050832">
    <property type="entry name" value="Bact_Acetyltransf"/>
</dbReference>
<comment type="similarity">
    <text evidence="4">Belongs to the acetyltransferase family. MshD subfamily.</text>
</comment>
<dbReference type="InterPro" id="IPR016181">
    <property type="entry name" value="Acyl_CoA_acyltransferase"/>
</dbReference>
<keyword evidence="7" id="KW-1185">Reference proteome</keyword>
<feature type="binding site" evidence="4">
    <location>
        <position position="215"/>
    </location>
    <ligand>
        <name>1D-myo-inositol 2-(L-cysteinylamino)-2-deoxy-alpha-D-glucopyranoside</name>
        <dbReference type="ChEBI" id="CHEBI:58887"/>
    </ligand>
</feature>
<feature type="binding site" evidence="4">
    <location>
        <begin position="308"/>
        <end position="313"/>
    </location>
    <ligand>
        <name>acetyl-CoA</name>
        <dbReference type="ChEBI" id="CHEBI:57288"/>
        <label>2</label>
    </ligand>
</feature>
<feature type="binding site" evidence="4">
    <location>
        <begin position="114"/>
        <end position="116"/>
    </location>
    <ligand>
        <name>acetyl-CoA</name>
        <dbReference type="ChEBI" id="CHEBI:57288"/>
        <label>1</label>
    </ligand>
</feature>